<dbReference type="EMBL" id="CP151087">
    <property type="protein sequence ID" value="WZN56801.1"/>
    <property type="molecule type" value="Genomic_DNA"/>
</dbReference>
<sequence length="138" mass="15332">MWNNRIKAWGGETITSIKGSYAAMVTSTQQTGEGENSIKIRYKQNYGQIETITFKFHRYLAFLHKGAGKGVAGSKGSTWTTKSGQKKSTNPKSLGKLGTGKRKAKEWLNPQLDRAVPKLADQLLEEKWDGAMKALQLQ</sequence>
<keyword evidence="2" id="KW-1185">Reference proteome</keyword>
<gene>
    <name evidence="1" type="ORF">AACH28_04540</name>
</gene>
<evidence type="ECO:0000313" key="2">
    <source>
        <dbReference type="Proteomes" id="UP001485301"/>
    </source>
</evidence>
<proteinExistence type="predicted"/>
<dbReference type="Proteomes" id="UP001485301">
    <property type="component" value="Chromosome"/>
</dbReference>
<accession>A0ACD5C4R2</accession>
<name>A0ACD5C4R2_9SPHI</name>
<evidence type="ECO:0000313" key="1">
    <source>
        <dbReference type="EMBL" id="WZN56801.1"/>
    </source>
</evidence>
<organism evidence="1 2">
    <name type="scientific">Sphingobacterium thalpophilum</name>
    <dbReference type="NCBI Taxonomy" id="259"/>
    <lineage>
        <taxon>Bacteria</taxon>
        <taxon>Pseudomonadati</taxon>
        <taxon>Bacteroidota</taxon>
        <taxon>Sphingobacteriia</taxon>
        <taxon>Sphingobacteriales</taxon>
        <taxon>Sphingobacteriaceae</taxon>
        <taxon>Sphingobacterium</taxon>
    </lineage>
</organism>
<protein>
    <submittedName>
        <fullName evidence="1">Uncharacterized protein</fullName>
    </submittedName>
</protein>
<reference evidence="1" key="1">
    <citation type="submission" date="2024-04" db="EMBL/GenBank/DDBJ databases">
        <title>Complete genome sequence of Sphingobacterium thalpophiium BAA-1094.</title>
        <authorList>
            <person name="Adaikpoh B.I."/>
        </authorList>
    </citation>
    <scope>NUCLEOTIDE SEQUENCE</scope>
    <source>
        <strain evidence="1">BAA-1094</strain>
    </source>
</reference>